<keyword evidence="1" id="KW-0732">Signal</keyword>
<dbReference type="RefSeq" id="WP_189087899.1">
    <property type="nucleotide sequence ID" value="NZ_BMQL01000001.1"/>
</dbReference>
<dbReference type="AlphaFoldDB" id="A0A918BVY3"/>
<evidence type="ECO:0000313" key="2">
    <source>
        <dbReference type="EMBL" id="GGQ95620.1"/>
    </source>
</evidence>
<reference evidence="2" key="1">
    <citation type="journal article" date="2014" name="Int. J. Syst. Evol. Microbiol.">
        <title>Complete genome sequence of Corynebacterium casei LMG S-19264T (=DSM 44701T), isolated from a smear-ripened cheese.</title>
        <authorList>
            <consortium name="US DOE Joint Genome Institute (JGI-PGF)"/>
            <person name="Walter F."/>
            <person name="Albersmeier A."/>
            <person name="Kalinowski J."/>
            <person name="Ruckert C."/>
        </authorList>
    </citation>
    <scope>NUCLEOTIDE SEQUENCE</scope>
    <source>
        <strain evidence="2">JCM 31311</strain>
    </source>
</reference>
<feature type="signal peptide" evidence="1">
    <location>
        <begin position="1"/>
        <end position="20"/>
    </location>
</feature>
<accession>A0A918BVY3</accession>
<organism evidence="2 3">
    <name type="scientific">Deinococcus ruber</name>
    <dbReference type="NCBI Taxonomy" id="1848197"/>
    <lineage>
        <taxon>Bacteria</taxon>
        <taxon>Thermotogati</taxon>
        <taxon>Deinococcota</taxon>
        <taxon>Deinococci</taxon>
        <taxon>Deinococcales</taxon>
        <taxon>Deinococcaceae</taxon>
        <taxon>Deinococcus</taxon>
    </lineage>
</organism>
<feature type="chain" id="PRO_5037748225" evidence="1">
    <location>
        <begin position="21"/>
        <end position="172"/>
    </location>
</feature>
<evidence type="ECO:0000313" key="3">
    <source>
        <dbReference type="Proteomes" id="UP000603865"/>
    </source>
</evidence>
<proteinExistence type="predicted"/>
<reference evidence="2" key="2">
    <citation type="submission" date="2020-09" db="EMBL/GenBank/DDBJ databases">
        <authorList>
            <person name="Sun Q."/>
            <person name="Ohkuma M."/>
        </authorList>
    </citation>
    <scope>NUCLEOTIDE SEQUENCE</scope>
    <source>
        <strain evidence="2">JCM 31311</strain>
    </source>
</reference>
<comment type="caution">
    <text evidence="2">The sequence shown here is derived from an EMBL/GenBank/DDBJ whole genome shotgun (WGS) entry which is preliminary data.</text>
</comment>
<dbReference type="Proteomes" id="UP000603865">
    <property type="component" value="Unassembled WGS sequence"/>
</dbReference>
<evidence type="ECO:0000256" key="1">
    <source>
        <dbReference type="SAM" id="SignalP"/>
    </source>
</evidence>
<protein>
    <submittedName>
        <fullName evidence="2">Uncharacterized protein</fullName>
    </submittedName>
</protein>
<sequence length="172" mass="18217">MTRSSSLLAAAIVLSTVSLTGTVAAQTAPASPLKITLSRFLVSKDAKGKEILLDKPSVRPGDVLAYQASAQNLIDKNLADLNVNVPIPENFVYVADSAKMIVNGQSITPKFSIDGKTFAFAPLKKKVQVTKNGVTSTEEVTVSPNEYRAVQFPVAVLAAKSSVLGEIRTTVK</sequence>
<name>A0A918BVY3_9DEIO</name>
<gene>
    <name evidence="2" type="ORF">GCM10008957_05180</name>
</gene>
<keyword evidence="3" id="KW-1185">Reference proteome</keyword>
<dbReference type="EMBL" id="BMQL01000001">
    <property type="protein sequence ID" value="GGQ95620.1"/>
    <property type="molecule type" value="Genomic_DNA"/>
</dbReference>